<feature type="signal peptide" evidence="1">
    <location>
        <begin position="1"/>
        <end position="19"/>
    </location>
</feature>
<reference evidence="3" key="2">
    <citation type="journal article" date="2007" name="Science">
        <title>Genome sequence of Aedes aegypti, a major arbovirus vector.</title>
        <authorList>
            <person name="Nene V."/>
            <person name="Wortman J.R."/>
            <person name="Lawson D."/>
            <person name="Haas B."/>
            <person name="Kodira C."/>
            <person name="Tu Z.J."/>
            <person name="Loftus B."/>
            <person name="Xi Z."/>
            <person name="Megy K."/>
            <person name="Grabherr M."/>
            <person name="Ren Q."/>
            <person name="Zdobnov E.M."/>
            <person name="Lobo N.F."/>
            <person name="Campbell K.S."/>
            <person name="Brown S.E."/>
            <person name="Bonaldo M.F."/>
            <person name="Zhu J."/>
            <person name="Sinkins S.P."/>
            <person name="Hogenkamp D.G."/>
            <person name="Amedeo P."/>
            <person name="Arensburger P."/>
            <person name="Atkinson P.W."/>
            <person name="Bidwell S."/>
            <person name="Biedler J."/>
            <person name="Birney E."/>
            <person name="Bruggner R.V."/>
            <person name="Costas J."/>
            <person name="Coy M.R."/>
            <person name="Crabtree J."/>
            <person name="Crawford M."/>
            <person name="Debruyn B."/>
            <person name="Decaprio D."/>
            <person name="Eiglmeier K."/>
            <person name="Eisenstadt E."/>
            <person name="El-Dorry H."/>
            <person name="Gelbart W.M."/>
            <person name="Gomes S.L."/>
            <person name="Hammond M."/>
            <person name="Hannick L.I."/>
            <person name="Hogan J.R."/>
            <person name="Holmes M.H."/>
            <person name="Jaffe D."/>
            <person name="Johnston J.S."/>
            <person name="Kennedy R.C."/>
            <person name="Koo H."/>
            <person name="Kravitz S."/>
            <person name="Kriventseva E.V."/>
            <person name="Kulp D."/>
            <person name="Labutti K."/>
            <person name="Lee E."/>
            <person name="Li S."/>
            <person name="Lovin D.D."/>
            <person name="Mao C."/>
            <person name="Mauceli E."/>
            <person name="Menck C.F."/>
            <person name="Miller J.R."/>
            <person name="Montgomery P."/>
            <person name="Mori A."/>
            <person name="Nascimento A.L."/>
            <person name="Naveira H.F."/>
            <person name="Nusbaum C."/>
            <person name="O'leary S."/>
            <person name="Orvis J."/>
            <person name="Pertea M."/>
            <person name="Quesneville H."/>
            <person name="Reidenbach K.R."/>
            <person name="Rogers Y.H."/>
            <person name="Roth C.W."/>
            <person name="Schneider J.R."/>
            <person name="Schatz M."/>
            <person name="Shumway M."/>
            <person name="Stanke M."/>
            <person name="Stinson E.O."/>
            <person name="Tubio J.M."/>
            <person name="Vanzee J.P."/>
            <person name="Verjovski-Almeida S."/>
            <person name="Werner D."/>
            <person name="White O."/>
            <person name="Wyder S."/>
            <person name="Zeng Q."/>
            <person name="Zhao Q."/>
            <person name="Zhao Y."/>
            <person name="Hill C.A."/>
            <person name="Raikhel A.S."/>
            <person name="Soares M.B."/>
            <person name="Knudson D.L."/>
            <person name="Lee N.H."/>
            <person name="Galagan J."/>
            <person name="Salzberg S.L."/>
            <person name="Paulsen I.T."/>
            <person name="Dimopoulos G."/>
            <person name="Collins F.H."/>
            <person name="Birren B."/>
            <person name="Fraser-Liggett C.M."/>
            <person name="Severson D.W."/>
        </authorList>
    </citation>
    <scope>NUCLEOTIDE SEQUENCE [LARGE SCALE GENOMIC DNA]</scope>
    <source>
        <strain evidence="3">Liverpool</strain>
    </source>
</reference>
<accession>A0A1S4FM48</accession>
<keyword evidence="1" id="KW-0732">Signal</keyword>
<dbReference type="InterPro" id="IPR014716">
    <property type="entry name" value="Fibrinogen_a/b/g_C_1"/>
</dbReference>
<dbReference type="SUPFAM" id="SSF56496">
    <property type="entry name" value="Fibrinogen C-terminal domain-like"/>
    <property type="match status" value="1"/>
</dbReference>
<dbReference type="HOGENOM" id="CLU_038628_1_0_1"/>
<dbReference type="InterPro" id="IPR002181">
    <property type="entry name" value="Fibrinogen_a/b/g_C_dom"/>
</dbReference>
<protein>
    <submittedName>
        <fullName evidence="3">AAEL009384-PA</fullName>
    </submittedName>
</protein>
<dbReference type="OMA" id="WHAYLEG"/>
<evidence type="ECO:0000256" key="1">
    <source>
        <dbReference type="SAM" id="SignalP"/>
    </source>
</evidence>
<dbReference type="PROSITE" id="PS51406">
    <property type="entry name" value="FIBRINOGEN_C_2"/>
    <property type="match status" value="1"/>
</dbReference>
<dbReference type="CDD" id="cd00087">
    <property type="entry name" value="FReD"/>
    <property type="match status" value="1"/>
</dbReference>
<dbReference type="GO" id="GO:0005615">
    <property type="term" value="C:extracellular space"/>
    <property type="evidence" value="ECO:0007669"/>
    <property type="project" value="TreeGrafter"/>
</dbReference>
<proteinExistence type="predicted"/>
<dbReference type="SMART" id="SM00186">
    <property type="entry name" value="FBG"/>
    <property type="match status" value="1"/>
</dbReference>
<dbReference type="Proteomes" id="UP000682892">
    <property type="component" value="Unassembled WGS sequence"/>
</dbReference>
<dbReference type="Gene3D" id="3.90.215.10">
    <property type="entry name" value="Gamma Fibrinogen, chain A, domain 1"/>
    <property type="match status" value="1"/>
</dbReference>
<evidence type="ECO:0000259" key="2">
    <source>
        <dbReference type="PROSITE" id="PS51406"/>
    </source>
</evidence>
<dbReference type="InterPro" id="IPR036056">
    <property type="entry name" value="Fibrinogen-like_C"/>
</dbReference>
<sequence length="314" mass="35914">MAKLLVLLVLAILGAVANSASNERCSGFGYELLMAKLKFMEEKLLELQSNGGSKKEGKFRLHNRDLKERNLPQQIRSVLDLQTDTLYAAFMTSLRKLPSNTTKLWHAYLEGKLLKSCQQSRKKVSGRFWLSDHGFEVHCELAQYGGGWTVIQNRFDGSVNFSRGWDDYKEGFGDLDGEFWLGLDKIYQLTSTKKCELLVHLEDFDGLAKFAHYVRFAIGSEDDKYKLAKLGRYNGTAGNALVGHKGFSFSTADSEFVGAHCSRTEPSGWWYPRCYFCNLNGLYRNVKDVDAMTWYSFHSYYRGLRVSKMMIREI</sequence>
<reference evidence="3" key="3">
    <citation type="submission" date="2012-09" db="EMBL/GenBank/DDBJ databases">
        <authorList>
            <consortium name="VectorBase"/>
        </authorList>
    </citation>
    <scope>NUCLEOTIDE SEQUENCE</scope>
    <source>
        <strain evidence="3">Liverpool</strain>
    </source>
</reference>
<dbReference type="PANTHER" id="PTHR19143:SF327">
    <property type="entry name" value="FI21813P1-RELATED"/>
    <property type="match status" value="1"/>
</dbReference>
<reference evidence="3" key="1">
    <citation type="submission" date="2005-10" db="EMBL/GenBank/DDBJ databases">
        <authorList>
            <person name="Loftus B.J."/>
            <person name="Nene V.M."/>
            <person name="Hannick L.I."/>
            <person name="Bidwell S."/>
            <person name="Haas B."/>
            <person name="Amedeo P."/>
            <person name="Orvis J."/>
            <person name="Wortman J.R."/>
            <person name="White O.R."/>
            <person name="Salzberg S."/>
            <person name="Shumway M."/>
            <person name="Koo H."/>
            <person name="Zhao Y."/>
            <person name="Holmes M."/>
            <person name="Miller J."/>
            <person name="Schatz M."/>
            <person name="Pop M."/>
            <person name="Pai G."/>
            <person name="Utterback T."/>
            <person name="Rogers Y.-H."/>
            <person name="Kravitz S."/>
            <person name="Fraser C.M."/>
        </authorList>
    </citation>
    <scope>NUCLEOTIDE SEQUENCE</scope>
    <source>
        <strain evidence="3">Liverpool</strain>
    </source>
</reference>
<name>A0A1S4FM48_AEDAE</name>
<organism evidence="3 4">
    <name type="scientific">Aedes aegypti</name>
    <name type="common">Yellowfever mosquito</name>
    <name type="synonym">Culex aegypti</name>
    <dbReference type="NCBI Taxonomy" id="7159"/>
    <lineage>
        <taxon>Eukaryota</taxon>
        <taxon>Metazoa</taxon>
        <taxon>Ecdysozoa</taxon>
        <taxon>Arthropoda</taxon>
        <taxon>Hexapoda</taxon>
        <taxon>Insecta</taxon>
        <taxon>Pterygota</taxon>
        <taxon>Neoptera</taxon>
        <taxon>Endopterygota</taxon>
        <taxon>Diptera</taxon>
        <taxon>Nematocera</taxon>
        <taxon>Culicoidea</taxon>
        <taxon>Culicidae</taxon>
        <taxon>Culicinae</taxon>
        <taxon>Aedini</taxon>
        <taxon>Aedes</taxon>
        <taxon>Stegomyia</taxon>
    </lineage>
</organism>
<evidence type="ECO:0000313" key="4">
    <source>
        <dbReference type="Proteomes" id="UP000682892"/>
    </source>
</evidence>
<dbReference type="InterPro" id="IPR050373">
    <property type="entry name" value="Fibrinogen_C-term_domain"/>
</dbReference>
<dbReference type="PANTHER" id="PTHR19143">
    <property type="entry name" value="FIBRINOGEN/TENASCIN/ANGIOPOEITIN"/>
    <property type="match status" value="1"/>
</dbReference>
<dbReference type="EMBL" id="CH477578">
    <property type="protein sequence ID" value="EAT38754.1"/>
    <property type="molecule type" value="Genomic_DNA"/>
</dbReference>
<dbReference type="Pfam" id="PF00147">
    <property type="entry name" value="Fibrinogen_C"/>
    <property type="match status" value="1"/>
</dbReference>
<feature type="chain" id="PRO_5036462935" evidence="1">
    <location>
        <begin position="20"/>
        <end position="314"/>
    </location>
</feature>
<feature type="domain" description="Fibrinogen C-terminal" evidence="2">
    <location>
        <begin position="108"/>
        <end position="314"/>
    </location>
</feature>
<dbReference type="OrthoDB" id="269822at2759"/>
<dbReference type="AlphaFoldDB" id="A0A1S4FM48"/>
<evidence type="ECO:0000313" key="3">
    <source>
        <dbReference type="EMBL" id="EAT38754.1"/>
    </source>
</evidence>
<dbReference type="KEGG" id="aag:5571893"/>
<gene>
    <name evidence="3" type="ORF">AaeL_AAEL009384</name>
</gene>